<comment type="similarity">
    <text evidence="5">Belongs to the laat-1 family.</text>
</comment>
<feature type="transmembrane region" description="Helical" evidence="6">
    <location>
        <begin position="42"/>
        <end position="64"/>
    </location>
</feature>
<dbReference type="Pfam" id="PF01423">
    <property type="entry name" value="LSM"/>
    <property type="match status" value="1"/>
</dbReference>
<dbReference type="GO" id="GO:0015174">
    <property type="term" value="F:basic amino acid transmembrane transporter activity"/>
    <property type="evidence" value="ECO:0007669"/>
    <property type="project" value="TreeGrafter"/>
</dbReference>
<dbReference type="InterPro" id="IPR010920">
    <property type="entry name" value="LSM_dom_sf"/>
</dbReference>
<evidence type="ECO:0000313" key="8">
    <source>
        <dbReference type="Proteomes" id="UP000887562"/>
    </source>
</evidence>
<dbReference type="SMART" id="SM00679">
    <property type="entry name" value="CTNS"/>
    <property type="match status" value="2"/>
</dbReference>
<dbReference type="GO" id="GO:0016020">
    <property type="term" value="C:membrane"/>
    <property type="evidence" value="ECO:0007669"/>
    <property type="project" value="UniProtKB-SubCell"/>
</dbReference>
<proteinExistence type="inferred from homology"/>
<dbReference type="WBParaSite" id="maker-E.canG7_contigs_5909-snap-gene-0.35-mRNA-1">
    <property type="protein sequence ID" value="maker-E.canG7_contigs_5909-snap-gene-0.35-mRNA-1"/>
    <property type="gene ID" value="EcG7_05119"/>
</dbReference>
<dbReference type="AlphaFoldDB" id="A0A915EXU8"/>
<feature type="transmembrane region" description="Helical" evidence="6">
    <location>
        <begin position="79"/>
        <end position="112"/>
    </location>
</feature>
<keyword evidence="2 6" id="KW-0812">Transmembrane</keyword>
<dbReference type="PANTHER" id="PTHR16201">
    <property type="entry name" value="SEVEN TRANSMEMBRANE PROTEIN 1-RELATED"/>
    <property type="match status" value="1"/>
</dbReference>
<feature type="transmembrane region" description="Helical" evidence="6">
    <location>
        <begin position="245"/>
        <end position="264"/>
    </location>
</feature>
<evidence type="ECO:0000256" key="1">
    <source>
        <dbReference type="ARBA" id="ARBA00004141"/>
    </source>
</evidence>
<evidence type="ECO:0000256" key="2">
    <source>
        <dbReference type="ARBA" id="ARBA00022692"/>
    </source>
</evidence>
<dbReference type="Gene3D" id="1.20.1280.290">
    <property type="match status" value="1"/>
</dbReference>
<comment type="subcellular location">
    <subcellularLocation>
        <location evidence="1">Membrane</location>
        <topology evidence="1">Multi-pass membrane protein</topology>
    </subcellularLocation>
</comment>
<keyword evidence="8" id="KW-1185">Reference proteome</keyword>
<feature type="domain" description="Sm" evidence="7">
    <location>
        <begin position="344"/>
        <end position="408"/>
    </location>
</feature>
<reference evidence="9" key="1">
    <citation type="submission" date="2022-11" db="UniProtKB">
        <authorList>
            <consortium name="WormBaseParasite"/>
        </authorList>
    </citation>
    <scope>IDENTIFICATION</scope>
</reference>
<evidence type="ECO:0000313" key="9">
    <source>
        <dbReference type="WBParaSite" id="maker-E.canG7_contigs_5909-snap-gene-0.35-mRNA-1"/>
    </source>
</evidence>
<accession>A0A915EXU8</accession>
<evidence type="ECO:0000256" key="6">
    <source>
        <dbReference type="SAM" id="Phobius"/>
    </source>
</evidence>
<evidence type="ECO:0000256" key="4">
    <source>
        <dbReference type="ARBA" id="ARBA00023136"/>
    </source>
</evidence>
<protein>
    <submittedName>
        <fullName evidence="9">Sm domain-containing protein</fullName>
    </submittedName>
</protein>
<dbReference type="Pfam" id="PF04193">
    <property type="entry name" value="PQ-loop"/>
    <property type="match status" value="2"/>
</dbReference>
<evidence type="ECO:0000259" key="7">
    <source>
        <dbReference type="Pfam" id="PF01423"/>
    </source>
</evidence>
<keyword evidence="4 6" id="KW-0472">Membrane</keyword>
<feature type="transmembrane region" description="Helical" evidence="6">
    <location>
        <begin position="276"/>
        <end position="301"/>
    </location>
</feature>
<evidence type="ECO:0000256" key="3">
    <source>
        <dbReference type="ARBA" id="ARBA00022989"/>
    </source>
</evidence>
<dbReference type="InterPro" id="IPR001163">
    <property type="entry name" value="Sm_dom_euk/arc"/>
</dbReference>
<dbReference type="SUPFAM" id="SSF50182">
    <property type="entry name" value="Sm-like ribonucleoproteins"/>
    <property type="match status" value="1"/>
</dbReference>
<feature type="transmembrane region" description="Helical" evidence="6">
    <location>
        <begin position="203"/>
        <end position="224"/>
    </location>
</feature>
<dbReference type="InterPro" id="IPR051415">
    <property type="entry name" value="LAAT-1"/>
</dbReference>
<feature type="transmembrane region" description="Helical" evidence="6">
    <location>
        <begin position="154"/>
        <end position="173"/>
    </location>
</feature>
<organism evidence="8 9">
    <name type="scientific">Echinococcus canadensis</name>
    <dbReference type="NCBI Taxonomy" id="519352"/>
    <lineage>
        <taxon>Eukaryota</taxon>
        <taxon>Metazoa</taxon>
        <taxon>Spiralia</taxon>
        <taxon>Lophotrochozoa</taxon>
        <taxon>Platyhelminthes</taxon>
        <taxon>Cestoda</taxon>
        <taxon>Eucestoda</taxon>
        <taxon>Cyclophyllidea</taxon>
        <taxon>Taeniidae</taxon>
        <taxon>Echinococcus</taxon>
        <taxon>Echinococcus canadensis group</taxon>
    </lineage>
</organism>
<dbReference type="Proteomes" id="UP000887562">
    <property type="component" value="Unplaced"/>
</dbReference>
<keyword evidence="3 6" id="KW-1133">Transmembrane helix</keyword>
<dbReference type="InterPro" id="IPR006603">
    <property type="entry name" value="PQ-loop_rpt"/>
</dbReference>
<sequence>MSFPCTLLLIRSEPTPINVNCTDGIQWIWIVFRQCAVSPQEIVAVTFGLLSATIWVVFAVPQIVENCRKGIPDQAVSPFLLACFLIGDTVNLTIMAAIGVLGDLIQILQFLYCKFKHEMVLRNFATSIEVSLPNDSGLDAIGVSSERPPSSSTLTVFCPFGFLCLIGPFWLASSPDHKTPSSMFRHLPAAESTPSPALRSEPLFPTNSLIVGYVLGWISASIYISSRVPQIIKNWRRGSTEGLSPVTFIFAIVGNVAYALQIFLTSVELTFIIRALPWLFGSLGVVLFDLIGTSFCCLLLAASNAMASNKNGSSKTARDREAESFLRAEKRISSSLLAVLPATLVGSRVCVTLLDDTRITGLLTLVDGFLNLHLESGVTVTPPSTRRRAPPLVNLEEMSISGKRVRYIDLPESLDVKSSIVTYLNSMEMCDSEHLRRPPKVDKYAYLRQTGAESNDTDEAS</sequence>
<evidence type="ECO:0000256" key="5">
    <source>
        <dbReference type="ARBA" id="ARBA00038039"/>
    </source>
</evidence>
<name>A0A915EXU8_9CEST</name>
<dbReference type="PANTHER" id="PTHR16201:SF34">
    <property type="entry name" value="LYSOSOMAL AMINO ACID TRANSPORTER 1"/>
    <property type="match status" value="1"/>
</dbReference>
<dbReference type="Gene3D" id="2.30.30.100">
    <property type="match status" value="1"/>
</dbReference>